<dbReference type="InParanoid" id="H0XK38"/>
<dbReference type="FunCoup" id="H0XK38">
    <property type="interactions" value="3"/>
</dbReference>
<proteinExistence type="predicted"/>
<keyword evidence="5" id="KW-0325">Glycoprotein</keyword>
<dbReference type="PRINTS" id="PR00895">
    <property type="entry name" value="PENTAXIN"/>
</dbReference>
<keyword evidence="2" id="KW-0479">Metal-binding</keyword>
<dbReference type="RefSeq" id="XP_003790946.1">
    <property type="nucleotide sequence ID" value="XM_003790898.1"/>
</dbReference>
<dbReference type="eggNOG" id="ENOG502QTID">
    <property type="taxonomic scope" value="Eukaryota"/>
</dbReference>
<evidence type="ECO:0000256" key="8">
    <source>
        <dbReference type="SAM" id="SignalP"/>
    </source>
</evidence>
<comment type="cofactor">
    <cofactor evidence="1">
        <name>Ca(2+)</name>
        <dbReference type="ChEBI" id="CHEBI:29108"/>
    </cofactor>
</comment>
<reference evidence="10" key="3">
    <citation type="submission" date="2025-09" db="UniProtKB">
        <authorList>
            <consortium name="Ensembl"/>
        </authorList>
    </citation>
    <scope>IDENTIFICATION</scope>
</reference>
<dbReference type="SUPFAM" id="SSF49899">
    <property type="entry name" value="Concanavalin A-like lectins/glucanases"/>
    <property type="match status" value="1"/>
</dbReference>
<dbReference type="GO" id="GO:0046872">
    <property type="term" value="F:metal ion binding"/>
    <property type="evidence" value="ECO:0007669"/>
    <property type="project" value="UniProtKB-KW"/>
</dbReference>
<dbReference type="InterPro" id="IPR001759">
    <property type="entry name" value="PTX_dom"/>
</dbReference>
<feature type="chain" id="PRO_5003545798" evidence="8">
    <location>
        <begin position="26"/>
        <end position="491"/>
    </location>
</feature>
<dbReference type="KEGG" id="oga:100943874"/>
<keyword evidence="4" id="KW-1015">Disulfide bond</keyword>
<dbReference type="GeneTree" id="ENSGT01060000248575"/>
<evidence type="ECO:0000313" key="10">
    <source>
        <dbReference type="Ensembl" id="ENSOGAP00000016478.1"/>
    </source>
</evidence>
<evidence type="ECO:0000256" key="6">
    <source>
        <dbReference type="PROSITE-ProRule" id="PRU01172"/>
    </source>
</evidence>
<dbReference type="PROSITE" id="PS51828">
    <property type="entry name" value="PTX_2"/>
    <property type="match status" value="1"/>
</dbReference>
<dbReference type="Ensembl" id="ENSOGAT00000027909.1">
    <property type="protein sequence ID" value="ENSOGAP00000016478.1"/>
    <property type="gene ID" value="ENSOGAG00000032762.1"/>
</dbReference>
<dbReference type="PANTHER" id="PTHR19277">
    <property type="entry name" value="PENTRAXIN"/>
    <property type="match status" value="1"/>
</dbReference>
<feature type="domain" description="Pentraxin (PTX)" evidence="9">
    <location>
        <begin position="282"/>
        <end position="486"/>
    </location>
</feature>
<evidence type="ECO:0000259" key="9">
    <source>
        <dbReference type="PROSITE" id="PS51828"/>
    </source>
</evidence>
<reference evidence="10" key="2">
    <citation type="submission" date="2025-08" db="UniProtKB">
        <authorList>
            <consortium name="Ensembl"/>
        </authorList>
    </citation>
    <scope>IDENTIFICATION</scope>
</reference>
<evidence type="ECO:0000256" key="2">
    <source>
        <dbReference type="ARBA" id="ARBA00022723"/>
    </source>
</evidence>
<dbReference type="AlphaFoldDB" id="H0XK38"/>
<evidence type="ECO:0000256" key="7">
    <source>
        <dbReference type="SAM" id="MobiDB-lite"/>
    </source>
</evidence>
<sequence>MGCSGRKTLSFFLIFVLVYLHGALSQEANPAGPRKPLFERLRRLEEQFRRFQEVTLTHLQGIANNYNVSYNIDIRFQSLAEESQAMALVINQTKAAVQRELAHLKAWVRKIQRRSRKTEARLQALDLALSEKSQLWAQERIVQKDVTSGATLDRQALQDMLAHLTHQVHNQGARLAALENQLQVVNLRTAALVPAPAPAQAPTPAPSEQPHLSSLKLQRGWQALRAASKHRSPAQDSAAHPQETREPPASGSHQVPDGTAAAPRNPPQQAWIPKRPGEMCSGGLVLTFPNSSTENMVSLSPGFLTALRALSFCSWIRTASGHLGTLISYATEDNDNKLVLYGRDSLVPGSIHFVIGDPAFRELPLQLLLDRQWHHVCVIWTSIQGRYWLHVDRRLVATGSHFREGYEIPPGGSLVLGQEQDSVGGRFDISEAFVGSMSGLAIWDRVLVPGEVANLAIGKELPRGAILTLANATPVGGFVQRANCTCLELCL</sequence>
<dbReference type="PANTHER" id="PTHR19277:SF122">
    <property type="entry name" value="PENTRAXIN-4"/>
    <property type="match status" value="1"/>
</dbReference>
<keyword evidence="3" id="KW-0106">Calcium</keyword>
<dbReference type="InterPro" id="IPR013320">
    <property type="entry name" value="ConA-like_dom_sf"/>
</dbReference>
<dbReference type="Pfam" id="PF00354">
    <property type="entry name" value="Pentaxin"/>
    <property type="match status" value="1"/>
</dbReference>
<name>H0XK38_OTOGA</name>
<organism evidence="10 11">
    <name type="scientific">Otolemur garnettii</name>
    <name type="common">Small-eared galago</name>
    <name type="synonym">Garnett's greater bushbaby</name>
    <dbReference type="NCBI Taxonomy" id="30611"/>
    <lineage>
        <taxon>Eukaryota</taxon>
        <taxon>Metazoa</taxon>
        <taxon>Chordata</taxon>
        <taxon>Craniata</taxon>
        <taxon>Vertebrata</taxon>
        <taxon>Euteleostomi</taxon>
        <taxon>Mammalia</taxon>
        <taxon>Eutheria</taxon>
        <taxon>Euarchontoglires</taxon>
        <taxon>Primates</taxon>
        <taxon>Strepsirrhini</taxon>
        <taxon>Lorisiformes</taxon>
        <taxon>Galagidae</taxon>
        <taxon>Otolemur</taxon>
    </lineage>
</organism>
<evidence type="ECO:0000256" key="5">
    <source>
        <dbReference type="ARBA" id="ARBA00023180"/>
    </source>
</evidence>
<feature type="region of interest" description="Disordered" evidence="7">
    <location>
        <begin position="223"/>
        <end position="274"/>
    </location>
</feature>
<dbReference type="CTD" id="390667"/>
<dbReference type="EMBL" id="AAQR03077929">
    <property type="status" value="NOT_ANNOTATED_CDS"/>
    <property type="molecule type" value="Genomic_DNA"/>
</dbReference>
<reference evidence="11" key="1">
    <citation type="submission" date="2011-03" db="EMBL/GenBank/DDBJ databases">
        <title>Version 3 of the genome sequence of Otolemur garnettii (Bushbaby).</title>
        <authorList>
            <consortium name="The Broad Institute Genome Sequencing Platform"/>
            <person name="Di Palma F."/>
            <person name="Johnson J."/>
            <person name="Lander E.S."/>
            <person name="Lindblad-Toh K."/>
            <person name="Jaffe D.B."/>
            <person name="Gnerre S."/>
            <person name="MacCallum I."/>
            <person name="Przybylski D."/>
            <person name="Ribeiro F.J."/>
            <person name="Burton J.N."/>
            <person name="Walker B.J."/>
            <person name="Sharpe T."/>
            <person name="Hall G."/>
        </authorList>
    </citation>
    <scope>NUCLEOTIDE SEQUENCE [LARGE SCALE GENOMIC DNA]</scope>
</reference>
<dbReference type="Gene3D" id="2.60.120.200">
    <property type="match status" value="1"/>
</dbReference>
<dbReference type="InterPro" id="IPR051360">
    <property type="entry name" value="Neuronal_Pentraxin_Related"/>
</dbReference>
<feature type="signal peptide" evidence="8">
    <location>
        <begin position="1"/>
        <end position="25"/>
    </location>
</feature>
<dbReference type="OMA" id="CSWVRTS"/>
<accession>H0XK38</accession>
<keyword evidence="8" id="KW-0732">Signal</keyword>
<comment type="caution">
    <text evidence="6">Lacks conserved residue(s) required for the propagation of feature annotation.</text>
</comment>
<gene>
    <name evidence="10" type="primary">PTX4</name>
</gene>
<dbReference type="OrthoDB" id="8793160at2759"/>
<dbReference type="SMART" id="SM00159">
    <property type="entry name" value="PTX"/>
    <property type="match status" value="1"/>
</dbReference>
<dbReference type="HOGENOM" id="CLU_044996_0_0_1"/>
<dbReference type="GeneID" id="100943874"/>
<evidence type="ECO:0000256" key="1">
    <source>
        <dbReference type="ARBA" id="ARBA00001913"/>
    </source>
</evidence>
<dbReference type="Proteomes" id="UP000005225">
    <property type="component" value="Unassembled WGS sequence"/>
</dbReference>
<keyword evidence="11" id="KW-1185">Reference proteome</keyword>
<evidence type="ECO:0000256" key="4">
    <source>
        <dbReference type="ARBA" id="ARBA00023157"/>
    </source>
</evidence>
<evidence type="ECO:0000313" key="11">
    <source>
        <dbReference type="Proteomes" id="UP000005225"/>
    </source>
</evidence>
<evidence type="ECO:0000256" key="3">
    <source>
        <dbReference type="ARBA" id="ARBA00022837"/>
    </source>
</evidence>
<protein>
    <submittedName>
        <fullName evidence="10">Pentraxin 4</fullName>
    </submittedName>
</protein>